<evidence type="ECO:0000256" key="2">
    <source>
        <dbReference type="ARBA" id="ARBA00022679"/>
    </source>
</evidence>
<dbReference type="RefSeq" id="WP_380582944.1">
    <property type="nucleotide sequence ID" value="NZ_JBHSQJ010000047.1"/>
</dbReference>
<name>A0ABW1FZQ5_9ACTN</name>
<dbReference type="Pfam" id="PF01075">
    <property type="entry name" value="Glyco_transf_9"/>
    <property type="match status" value="1"/>
</dbReference>
<dbReference type="Proteomes" id="UP001596174">
    <property type="component" value="Unassembled WGS sequence"/>
</dbReference>
<gene>
    <name evidence="4" type="ORF">ACFP3V_12240</name>
</gene>
<dbReference type="EMBL" id="JBHSQJ010000047">
    <property type="protein sequence ID" value="MFC5907980.1"/>
    <property type="molecule type" value="Genomic_DNA"/>
</dbReference>
<feature type="region of interest" description="Disordered" evidence="3">
    <location>
        <begin position="278"/>
        <end position="299"/>
    </location>
</feature>
<protein>
    <submittedName>
        <fullName evidence="4">Glycosyltransferase family 9 protein</fullName>
    </submittedName>
</protein>
<evidence type="ECO:0000256" key="1">
    <source>
        <dbReference type="ARBA" id="ARBA00022676"/>
    </source>
</evidence>
<evidence type="ECO:0000313" key="5">
    <source>
        <dbReference type="Proteomes" id="UP001596174"/>
    </source>
</evidence>
<sequence>MTERQSVVVLRALGLGDLLTGLPALRAVRWWWPAHELVLIAPERLREAARATGCVDRLLPAHAAGRGVPEPPPWTGPPPVAAIDLHGSGPESRRVLEPLRPARLLAFSAVDGPTWREDEHERERWCRLLGWYGIPADPGQTRLDPPARPSPAPGAVLLHPGADAGARRWPPERWAALAAGLRDRGVSVALSAGAGEWQLADGIRQSAGLPPDAVCGGRADVPFDALAALVAGARAVVSGDTGLAHLAVALGTPSVTLFGPVSPSIWGPPPCSRHLALWRPDPGDAGPRPGDAHGRDPDPRLLRITVAEVHDALDSLDVLDALPRPVAAP</sequence>
<proteinExistence type="predicted"/>
<organism evidence="4 5">
    <name type="scientific">Streptacidiphilus monticola</name>
    <dbReference type="NCBI Taxonomy" id="2161674"/>
    <lineage>
        <taxon>Bacteria</taxon>
        <taxon>Bacillati</taxon>
        <taxon>Actinomycetota</taxon>
        <taxon>Actinomycetes</taxon>
        <taxon>Kitasatosporales</taxon>
        <taxon>Streptomycetaceae</taxon>
        <taxon>Streptacidiphilus</taxon>
    </lineage>
</organism>
<dbReference type="CDD" id="cd03789">
    <property type="entry name" value="GT9_LPS_heptosyltransferase"/>
    <property type="match status" value="1"/>
</dbReference>
<feature type="compositionally biased region" description="Low complexity" evidence="3">
    <location>
        <begin position="279"/>
        <end position="289"/>
    </location>
</feature>
<keyword evidence="2" id="KW-0808">Transferase</keyword>
<accession>A0ABW1FZQ5</accession>
<comment type="caution">
    <text evidence="4">The sequence shown here is derived from an EMBL/GenBank/DDBJ whole genome shotgun (WGS) entry which is preliminary data.</text>
</comment>
<evidence type="ECO:0000256" key="3">
    <source>
        <dbReference type="SAM" id="MobiDB-lite"/>
    </source>
</evidence>
<dbReference type="PANTHER" id="PTHR30160:SF1">
    <property type="entry name" value="LIPOPOLYSACCHARIDE 1,2-N-ACETYLGLUCOSAMINETRANSFERASE-RELATED"/>
    <property type="match status" value="1"/>
</dbReference>
<keyword evidence="5" id="KW-1185">Reference proteome</keyword>
<keyword evidence="1" id="KW-0328">Glycosyltransferase</keyword>
<dbReference type="PANTHER" id="PTHR30160">
    <property type="entry name" value="TETRAACYLDISACCHARIDE 4'-KINASE-RELATED"/>
    <property type="match status" value="1"/>
</dbReference>
<dbReference type="InterPro" id="IPR051199">
    <property type="entry name" value="LPS_LOS_Heptosyltrfase"/>
</dbReference>
<reference evidence="5" key="1">
    <citation type="journal article" date="2019" name="Int. J. Syst. Evol. Microbiol.">
        <title>The Global Catalogue of Microorganisms (GCM) 10K type strain sequencing project: providing services to taxonomists for standard genome sequencing and annotation.</title>
        <authorList>
            <consortium name="The Broad Institute Genomics Platform"/>
            <consortium name="The Broad Institute Genome Sequencing Center for Infectious Disease"/>
            <person name="Wu L."/>
            <person name="Ma J."/>
        </authorList>
    </citation>
    <scope>NUCLEOTIDE SEQUENCE [LARGE SCALE GENOMIC DNA]</scope>
    <source>
        <strain evidence="5">JCM 4816</strain>
    </source>
</reference>
<dbReference type="InterPro" id="IPR002201">
    <property type="entry name" value="Glyco_trans_9"/>
</dbReference>
<feature type="compositionally biased region" description="Basic and acidic residues" evidence="3">
    <location>
        <begin position="290"/>
        <end position="299"/>
    </location>
</feature>
<dbReference type="Gene3D" id="3.40.50.2000">
    <property type="entry name" value="Glycogen Phosphorylase B"/>
    <property type="match status" value="2"/>
</dbReference>
<dbReference type="SUPFAM" id="SSF53756">
    <property type="entry name" value="UDP-Glycosyltransferase/glycogen phosphorylase"/>
    <property type="match status" value="1"/>
</dbReference>
<evidence type="ECO:0000313" key="4">
    <source>
        <dbReference type="EMBL" id="MFC5907980.1"/>
    </source>
</evidence>